<proteinExistence type="predicted"/>
<name>X0SRP4_9ZZZZ</name>
<reference evidence="1" key="1">
    <citation type="journal article" date="2014" name="Front. Microbiol.">
        <title>High frequency of phylogenetically diverse reductive dehalogenase-homologous genes in deep subseafloor sedimentary metagenomes.</title>
        <authorList>
            <person name="Kawai M."/>
            <person name="Futagami T."/>
            <person name="Toyoda A."/>
            <person name="Takaki Y."/>
            <person name="Nishi S."/>
            <person name="Hori S."/>
            <person name="Arai W."/>
            <person name="Tsubouchi T."/>
            <person name="Morono Y."/>
            <person name="Uchiyama I."/>
            <person name="Ito T."/>
            <person name="Fujiyama A."/>
            <person name="Inagaki F."/>
            <person name="Takami H."/>
        </authorList>
    </citation>
    <scope>NUCLEOTIDE SEQUENCE</scope>
    <source>
        <strain evidence="1">Expedition CK06-06</strain>
    </source>
</reference>
<evidence type="ECO:0000313" key="1">
    <source>
        <dbReference type="EMBL" id="GAF83798.1"/>
    </source>
</evidence>
<dbReference type="EMBL" id="BARS01002286">
    <property type="protein sequence ID" value="GAF83798.1"/>
    <property type="molecule type" value="Genomic_DNA"/>
</dbReference>
<accession>X0SRP4</accession>
<organism evidence="1">
    <name type="scientific">marine sediment metagenome</name>
    <dbReference type="NCBI Taxonomy" id="412755"/>
    <lineage>
        <taxon>unclassified sequences</taxon>
        <taxon>metagenomes</taxon>
        <taxon>ecological metagenomes</taxon>
    </lineage>
</organism>
<comment type="caution">
    <text evidence="1">The sequence shown here is derived from an EMBL/GenBank/DDBJ whole genome shotgun (WGS) entry which is preliminary data.</text>
</comment>
<sequence>MKKLLEFLYWEEGLFQREIAEIFKVDPTTIGEWMEKFLIKARPRGFQPGNLVNWKGGKRIEKGYLYHFLPDHPCAKSNGYVSEGRLVLENILGDFLPCYSIMHHFNKDSQDNRPENLMFFESQASHTAHHEQLRAQGVL</sequence>
<protein>
    <recommendedName>
        <fullName evidence="2">HNH nuclease domain-containing protein</fullName>
    </recommendedName>
</protein>
<dbReference type="AlphaFoldDB" id="X0SRP4"/>
<evidence type="ECO:0008006" key="2">
    <source>
        <dbReference type="Google" id="ProtNLM"/>
    </source>
</evidence>
<dbReference type="Gene3D" id="3.90.75.20">
    <property type="match status" value="1"/>
</dbReference>
<gene>
    <name evidence="1" type="ORF">S01H1_04315</name>
</gene>